<dbReference type="PROSITE" id="PS01124">
    <property type="entry name" value="HTH_ARAC_FAMILY_2"/>
    <property type="match status" value="1"/>
</dbReference>
<dbReference type="STRING" id="1616788.AR543_17745"/>
<dbReference type="Proteomes" id="UP000078148">
    <property type="component" value="Chromosome"/>
</dbReference>
<dbReference type="SUPFAM" id="SSF51182">
    <property type="entry name" value="RmlC-like cupins"/>
    <property type="match status" value="1"/>
</dbReference>
<dbReference type="OrthoDB" id="9799319at2"/>
<keyword evidence="2" id="KW-0238">DNA-binding</keyword>
<keyword evidence="1" id="KW-0805">Transcription regulation</keyword>
<evidence type="ECO:0000256" key="2">
    <source>
        <dbReference type="ARBA" id="ARBA00023125"/>
    </source>
</evidence>
<dbReference type="Gene3D" id="2.60.120.10">
    <property type="entry name" value="Jelly Rolls"/>
    <property type="match status" value="1"/>
</dbReference>
<evidence type="ECO:0000313" key="6">
    <source>
        <dbReference type="Proteomes" id="UP000078148"/>
    </source>
</evidence>
<evidence type="ECO:0000256" key="1">
    <source>
        <dbReference type="ARBA" id="ARBA00023015"/>
    </source>
</evidence>
<evidence type="ECO:0000259" key="4">
    <source>
        <dbReference type="PROSITE" id="PS01124"/>
    </source>
</evidence>
<dbReference type="KEGG" id="pbv:AR543_17745"/>
<dbReference type="AlphaFoldDB" id="A0A172ZJF4"/>
<evidence type="ECO:0000256" key="3">
    <source>
        <dbReference type="ARBA" id="ARBA00023163"/>
    </source>
</evidence>
<keyword evidence="3" id="KW-0804">Transcription</keyword>
<dbReference type="EMBL" id="CP013023">
    <property type="protein sequence ID" value="ANF97669.1"/>
    <property type="molecule type" value="Genomic_DNA"/>
</dbReference>
<dbReference type="PROSITE" id="PS00041">
    <property type="entry name" value="HTH_ARAC_FAMILY_1"/>
    <property type="match status" value="1"/>
</dbReference>
<dbReference type="GO" id="GO:0043565">
    <property type="term" value="F:sequence-specific DNA binding"/>
    <property type="evidence" value="ECO:0007669"/>
    <property type="project" value="InterPro"/>
</dbReference>
<keyword evidence="6" id="KW-1185">Reference proteome</keyword>
<proteinExistence type="predicted"/>
<dbReference type="InterPro" id="IPR009057">
    <property type="entry name" value="Homeodomain-like_sf"/>
</dbReference>
<dbReference type="Pfam" id="PF12833">
    <property type="entry name" value="HTH_18"/>
    <property type="match status" value="1"/>
</dbReference>
<gene>
    <name evidence="5" type="ORF">AR543_17745</name>
</gene>
<dbReference type="InterPro" id="IPR011051">
    <property type="entry name" value="RmlC_Cupin_sf"/>
</dbReference>
<feature type="domain" description="HTH araC/xylS-type" evidence="4">
    <location>
        <begin position="185"/>
        <end position="281"/>
    </location>
</feature>
<organism evidence="5 6">
    <name type="scientific">Paenibacillus bovis</name>
    <dbReference type="NCBI Taxonomy" id="1616788"/>
    <lineage>
        <taxon>Bacteria</taxon>
        <taxon>Bacillati</taxon>
        <taxon>Bacillota</taxon>
        <taxon>Bacilli</taxon>
        <taxon>Bacillales</taxon>
        <taxon>Paenibacillaceae</taxon>
        <taxon>Paenibacillus</taxon>
    </lineage>
</organism>
<dbReference type="Pfam" id="PF07883">
    <property type="entry name" value="Cupin_2"/>
    <property type="match status" value="1"/>
</dbReference>
<dbReference type="PANTHER" id="PTHR43280:SF28">
    <property type="entry name" value="HTH-TYPE TRANSCRIPTIONAL ACTIVATOR RHAS"/>
    <property type="match status" value="1"/>
</dbReference>
<evidence type="ECO:0000313" key="5">
    <source>
        <dbReference type="EMBL" id="ANF97669.1"/>
    </source>
</evidence>
<protein>
    <recommendedName>
        <fullName evidence="4">HTH araC/xylS-type domain-containing protein</fullName>
    </recommendedName>
</protein>
<dbReference type="SMART" id="SM00342">
    <property type="entry name" value="HTH_ARAC"/>
    <property type="match status" value="1"/>
</dbReference>
<sequence length="281" mass="32333">MRAFHENRLYFYESGFPFQAMQIQDINFLAHWHHDLEFMYVYEGSVRMGINSETRVLHQGEMALCGSGDIHYYDSTGLKSTILLIIFNPRLIGSPAGWPQERQLCSSFVTRDGSDASQNESFLQRATPIIQSLAAEVQHHESQYEIIITGLLHQLSGLALRYLSTDDPGIRRHHSRTLAHLKVMQELLEHLEQHCTEPCTLQDGADYAGMSVFHFSRFFKTVTGVGYNTYINELRIRHAEQLILQSDRKLIDIALESGFGNVRTFNRVFRQLRGRTPSDLR</sequence>
<dbReference type="InterPro" id="IPR018060">
    <property type="entry name" value="HTH_AraC"/>
</dbReference>
<dbReference type="GO" id="GO:0003700">
    <property type="term" value="F:DNA-binding transcription factor activity"/>
    <property type="evidence" value="ECO:0007669"/>
    <property type="project" value="InterPro"/>
</dbReference>
<reference evidence="6" key="1">
    <citation type="submission" date="2015-10" db="EMBL/GenBank/DDBJ databases">
        <title>Genome of Paenibacillus bovis sp. nov.</title>
        <authorList>
            <person name="Wu Z."/>
            <person name="Gao C."/>
            <person name="Liu Z."/>
            <person name="Zheng H."/>
        </authorList>
    </citation>
    <scope>NUCLEOTIDE SEQUENCE [LARGE SCALE GENOMIC DNA]</scope>
    <source>
        <strain evidence="6">BD3526</strain>
    </source>
</reference>
<dbReference type="InterPro" id="IPR014710">
    <property type="entry name" value="RmlC-like_jellyroll"/>
</dbReference>
<dbReference type="InterPro" id="IPR013096">
    <property type="entry name" value="Cupin_2"/>
</dbReference>
<reference evidence="5 6" key="2">
    <citation type="journal article" date="2016" name="Int. J. Syst. Evol. Microbiol.">
        <title>Paenibacillus bovis sp. nov., isolated from raw yak (Bos grunniens) milk.</title>
        <authorList>
            <person name="Gao C."/>
            <person name="Han J."/>
            <person name="Liu Z."/>
            <person name="Xu X."/>
            <person name="Hang F."/>
            <person name="Wu Z."/>
        </authorList>
    </citation>
    <scope>NUCLEOTIDE SEQUENCE [LARGE SCALE GENOMIC DNA]</scope>
    <source>
        <strain evidence="5 6">BD3526</strain>
    </source>
</reference>
<dbReference type="PANTHER" id="PTHR43280">
    <property type="entry name" value="ARAC-FAMILY TRANSCRIPTIONAL REGULATOR"/>
    <property type="match status" value="1"/>
</dbReference>
<dbReference type="RefSeq" id="WP_060535766.1">
    <property type="nucleotide sequence ID" value="NZ_CP013023.1"/>
</dbReference>
<dbReference type="Gene3D" id="1.10.10.60">
    <property type="entry name" value="Homeodomain-like"/>
    <property type="match status" value="2"/>
</dbReference>
<dbReference type="InterPro" id="IPR018062">
    <property type="entry name" value="HTH_AraC-typ_CS"/>
</dbReference>
<name>A0A172ZJF4_9BACL</name>
<dbReference type="SUPFAM" id="SSF46689">
    <property type="entry name" value="Homeodomain-like"/>
    <property type="match status" value="2"/>
</dbReference>
<accession>A0A172ZJF4</accession>